<keyword evidence="2" id="KW-0677">Repeat</keyword>
<dbReference type="InterPro" id="IPR046349">
    <property type="entry name" value="C1-like_sf"/>
</dbReference>
<evidence type="ECO:0000256" key="1">
    <source>
        <dbReference type="ARBA" id="ARBA00022723"/>
    </source>
</evidence>
<dbReference type="OrthoDB" id="1054393at2759"/>
<evidence type="ECO:0000259" key="5">
    <source>
        <dbReference type="SMART" id="SM00249"/>
    </source>
</evidence>
<keyword evidence="1" id="KW-0479">Metal-binding</keyword>
<evidence type="ECO:0000313" key="7">
    <source>
        <dbReference type="Proteomes" id="UP000434276"/>
    </source>
</evidence>
<dbReference type="GO" id="GO:0008270">
    <property type="term" value="F:zinc ion binding"/>
    <property type="evidence" value="ECO:0007669"/>
    <property type="project" value="UniProtKB-KW"/>
</dbReference>
<dbReference type="InterPro" id="IPR053192">
    <property type="entry name" value="Vacuole_Formation_Reg"/>
</dbReference>
<dbReference type="PANTHER" id="PTHR32410:SF153">
    <property type="entry name" value="CHP-RICH ZINC FINGER PROTEIN-LIKE-RELATED"/>
    <property type="match status" value="1"/>
</dbReference>
<organism evidence="6 7">
    <name type="scientific">Arabidopsis thaliana</name>
    <name type="common">Mouse-ear cress</name>
    <dbReference type="NCBI Taxonomy" id="3702"/>
    <lineage>
        <taxon>Eukaryota</taxon>
        <taxon>Viridiplantae</taxon>
        <taxon>Streptophyta</taxon>
        <taxon>Embryophyta</taxon>
        <taxon>Tracheophyta</taxon>
        <taxon>Spermatophyta</taxon>
        <taxon>Magnoliopsida</taxon>
        <taxon>eudicotyledons</taxon>
        <taxon>Gunneridae</taxon>
        <taxon>Pentapetalae</taxon>
        <taxon>rosids</taxon>
        <taxon>malvids</taxon>
        <taxon>Brassicales</taxon>
        <taxon>Brassicaceae</taxon>
        <taxon>Camelineae</taxon>
        <taxon>Arabidopsis</taxon>
    </lineage>
</organism>
<feature type="domain" description="Zinc finger PHD-type" evidence="5">
    <location>
        <begin position="376"/>
        <end position="444"/>
    </location>
</feature>
<keyword evidence="4" id="KW-0862">Zinc</keyword>
<dbReference type="SUPFAM" id="SSF57889">
    <property type="entry name" value="Cysteine-rich domain"/>
    <property type="match status" value="5"/>
</dbReference>
<dbReference type="ExpressionAtlas" id="A0A5S9Y0R2">
    <property type="expression patterns" value="baseline and differential"/>
</dbReference>
<dbReference type="PANTHER" id="PTHR32410">
    <property type="entry name" value="CYSTEINE/HISTIDINE-RICH C1 DOMAIN FAMILY PROTEIN"/>
    <property type="match status" value="1"/>
</dbReference>
<sequence length="681" mass="78024">MNSIGGFREGEIDGKANLIYTLLSQIDSQPSSSTQATIDSGGDNLPTQPLFICPSLRLKVHQLKHKKEASSDNLFPLNTSPHFPSSDQQVQYLLDSESHGVICKLPVVPLFWCNNKESDNDDGEFYCGACYGSKHGTNYYFCLTCGKQFHKECVESPFEINHPSYPFQSLQLYCPPLSLLFCNCCETNFLQMFYQCPTYNLTMHPVCAMKPIPFVIDHLKRHQHSLTFFPRQCFLPCNVCGLIKDRIPTYVCLRCVFIVHRDCIYFPRVIRISRHHHRISLTSYLPPGKWSCGVCRQNVDNKYGAYSCSKCNNYFVHTRCALRGDVWDGEDLEGVPEEPEIIVEPFETIADGIILHFSHGHYLKLKTFKVYDENKLCQGCVLPVYEGSYYSCTDECDFILHEACANAPRKKHHALHPHPLTLKVVTNEYGDLNNKGYFYCNACERDSCGFVYESSVEDQDFRLDLQCALVTEPFEYQGHKHPLFLALKPKVERAAKCHICEKKDRHCRKLNCIECDFIICFKCATLPYKARYKHDKHLLTFCKVEEASDHSGWCEVCERKIIYSQKGGFYACNDYCCTTLHVHCLLGKHPYMKSGHTIITQEKAFHTLALTDLHRKRLSASGGSISKHDSVETMKDPRNQRAYFSIEYLLHIITISPVKRIQLIAFATTAPNITELPAIWI</sequence>
<dbReference type="EMBL" id="CACSHJ010000096">
    <property type="protein sequence ID" value="CAA0400179.1"/>
    <property type="molecule type" value="Genomic_DNA"/>
</dbReference>
<name>A0A5S9Y0R2_ARATH</name>
<proteinExistence type="predicted"/>
<dbReference type="Pfam" id="PF03107">
    <property type="entry name" value="C1_2"/>
    <property type="match status" value="5"/>
</dbReference>
<evidence type="ECO:0000256" key="2">
    <source>
        <dbReference type="ARBA" id="ARBA00022737"/>
    </source>
</evidence>
<feature type="domain" description="Zinc finger PHD-type" evidence="5">
    <location>
        <begin position="236"/>
        <end position="296"/>
    </location>
</feature>
<evidence type="ECO:0000256" key="3">
    <source>
        <dbReference type="ARBA" id="ARBA00022771"/>
    </source>
</evidence>
<dbReference type="InterPro" id="IPR004146">
    <property type="entry name" value="DC1"/>
</dbReference>
<dbReference type="InterPro" id="IPR001965">
    <property type="entry name" value="Znf_PHD"/>
</dbReference>
<evidence type="ECO:0000313" key="6">
    <source>
        <dbReference type="EMBL" id="CAA0400179.1"/>
    </source>
</evidence>
<dbReference type="Proteomes" id="UP000434276">
    <property type="component" value="Unassembled WGS sequence"/>
</dbReference>
<protein>
    <recommendedName>
        <fullName evidence="5">Zinc finger PHD-type domain-containing protein</fullName>
    </recommendedName>
</protein>
<feature type="domain" description="Zinc finger PHD-type" evidence="5">
    <location>
        <begin position="126"/>
        <end position="186"/>
    </location>
</feature>
<dbReference type="AlphaFoldDB" id="A0A5S9Y0R2"/>
<reference evidence="6 7" key="1">
    <citation type="submission" date="2019-12" db="EMBL/GenBank/DDBJ databases">
        <authorList>
            <person name="Jiao W.-B."/>
            <person name="Schneeberger K."/>
        </authorList>
    </citation>
    <scope>NUCLEOTIDE SEQUENCE [LARGE SCALE GENOMIC DNA]</scope>
    <source>
        <strain evidence="7">cv. C24</strain>
    </source>
</reference>
<dbReference type="SMART" id="SM00249">
    <property type="entry name" value="PHD"/>
    <property type="match status" value="3"/>
</dbReference>
<evidence type="ECO:0000256" key="4">
    <source>
        <dbReference type="ARBA" id="ARBA00022833"/>
    </source>
</evidence>
<accession>A0A5S9Y0R2</accession>
<keyword evidence="3" id="KW-0863">Zinc-finger</keyword>
<gene>
    <name evidence="6" type="ORF">C24_LOCUS20922</name>
</gene>